<evidence type="ECO:0000256" key="1">
    <source>
        <dbReference type="ARBA" id="ARBA00007452"/>
    </source>
</evidence>
<name>A0A2G6KIS2_9BACT</name>
<dbReference type="PANTHER" id="PTHR33991:SF1">
    <property type="entry name" value="DNA REPAIR PROTEIN RECO"/>
    <property type="match status" value="1"/>
</dbReference>
<dbReference type="InterPro" id="IPR042242">
    <property type="entry name" value="RecO_C"/>
</dbReference>
<evidence type="ECO:0000259" key="8">
    <source>
        <dbReference type="Pfam" id="PF11967"/>
    </source>
</evidence>
<keyword evidence="4 7" id="KW-0233">DNA recombination</keyword>
<dbReference type="PANTHER" id="PTHR33991">
    <property type="entry name" value="DNA REPAIR PROTEIN RECO"/>
    <property type="match status" value="1"/>
</dbReference>
<gene>
    <name evidence="7 9" type="primary">recO</name>
    <name evidence="9" type="ORF">CSA56_04855</name>
</gene>
<comment type="function">
    <text evidence="7">Involved in DNA repair and RecF pathway recombination.</text>
</comment>
<evidence type="ECO:0000313" key="9">
    <source>
        <dbReference type="EMBL" id="PIE35270.1"/>
    </source>
</evidence>
<keyword evidence="5 7" id="KW-0234">DNA repair</keyword>
<evidence type="ECO:0000256" key="4">
    <source>
        <dbReference type="ARBA" id="ARBA00023172"/>
    </source>
</evidence>
<dbReference type="Gene3D" id="2.40.50.140">
    <property type="entry name" value="Nucleic acid-binding proteins"/>
    <property type="match status" value="1"/>
</dbReference>
<dbReference type="InterPro" id="IPR003717">
    <property type="entry name" value="RecO"/>
</dbReference>
<dbReference type="HAMAP" id="MF_00201">
    <property type="entry name" value="RecO"/>
    <property type="match status" value="1"/>
</dbReference>
<dbReference type="SUPFAM" id="SSF57863">
    <property type="entry name" value="ArfGap/RecO-like zinc finger"/>
    <property type="match status" value="1"/>
</dbReference>
<dbReference type="GO" id="GO:0006302">
    <property type="term" value="P:double-strand break repair"/>
    <property type="evidence" value="ECO:0007669"/>
    <property type="project" value="TreeGrafter"/>
</dbReference>
<keyword evidence="3 7" id="KW-0227">DNA damage</keyword>
<dbReference type="Gene3D" id="1.20.1440.120">
    <property type="entry name" value="Recombination protein O, C-terminal domain"/>
    <property type="match status" value="1"/>
</dbReference>
<dbReference type="Pfam" id="PF11967">
    <property type="entry name" value="RecO_N"/>
    <property type="match status" value="1"/>
</dbReference>
<reference evidence="9 10" key="1">
    <citation type="submission" date="2017-10" db="EMBL/GenBank/DDBJ databases">
        <title>Novel microbial diversity and functional potential in the marine mammal oral microbiome.</title>
        <authorList>
            <person name="Dudek N.K."/>
            <person name="Sun C.L."/>
            <person name="Burstein D."/>
            <person name="Kantor R.S."/>
            <person name="Aliaga Goltsman D.S."/>
            <person name="Bik E.M."/>
            <person name="Thomas B.C."/>
            <person name="Banfield J.F."/>
            <person name="Relman D.A."/>
        </authorList>
    </citation>
    <scope>NUCLEOTIDE SEQUENCE [LARGE SCALE GENOMIC DNA]</scope>
    <source>
        <strain evidence="9">DOLJORAL78_47_16</strain>
    </source>
</reference>
<evidence type="ECO:0000256" key="7">
    <source>
        <dbReference type="HAMAP-Rule" id="MF_00201"/>
    </source>
</evidence>
<dbReference type="NCBIfam" id="TIGR00613">
    <property type="entry name" value="reco"/>
    <property type="match status" value="1"/>
</dbReference>
<evidence type="ECO:0000256" key="6">
    <source>
        <dbReference type="ARBA" id="ARBA00033409"/>
    </source>
</evidence>
<proteinExistence type="inferred from homology"/>
<dbReference type="InterPro" id="IPR022572">
    <property type="entry name" value="DNA_rep/recomb_RecO_N"/>
</dbReference>
<dbReference type="GO" id="GO:0043590">
    <property type="term" value="C:bacterial nucleoid"/>
    <property type="evidence" value="ECO:0007669"/>
    <property type="project" value="TreeGrafter"/>
</dbReference>
<evidence type="ECO:0000256" key="5">
    <source>
        <dbReference type="ARBA" id="ARBA00023204"/>
    </source>
</evidence>
<evidence type="ECO:0000256" key="2">
    <source>
        <dbReference type="ARBA" id="ARBA00021310"/>
    </source>
</evidence>
<comment type="similarity">
    <text evidence="1 7">Belongs to the RecO family.</text>
</comment>
<comment type="caution">
    <text evidence="9">The sequence shown here is derived from an EMBL/GenBank/DDBJ whole genome shotgun (WGS) entry which is preliminary data.</text>
</comment>
<sequence length="280" mass="31641">MAFKRTEAIVIKTLDLKEADKIITFFSRDYGKVSGIARGIRKIQTKYSGKLELFTRVNVIFFHKTKHLQSGENHPLLKITQADVVEVFPKLHADFNRIIAASYIAELLQRTLEEFDDSHRPVYVLVCNALRLLATVDDIRAILPAFEIKLLAHLGYAPVLGSCTGCGKPKTTSGHHVTLSEQSYRTLPGFHFATGGILCPRCKRLKKGAVDINHQAIEILQHLLNTDISLLNNFSLSPLMYQEIRGILTSYIQYHLGISLKADSFVKKLRSANIRNREER</sequence>
<accession>A0A2G6KIS2</accession>
<dbReference type="AlphaFoldDB" id="A0A2G6KIS2"/>
<dbReference type="GO" id="GO:0006310">
    <property type="term" value="P:DNA recombination"/>
    <property type="evidence" value="ECO:0007669"/>
    <property type="project" value="UniProtKB-UniRule"/>
</dbReference>
<dbReference type="Pfam" id="PF02565">
    <property type="entry name" value="RecO_C"/>
    <property type="match status" value="1"/>
</dbReference>
<protein>
    <recommendedName>
        <fullName evidence="2 7">DNA repair protein RecO</fullName>
    </recommendedName>
    <alternativeName>
        <fullName evidence="6 7">Recombination protein O</fullName>
    </alternativeName>
</protein>
<feature type="domain" description="DNA replication/recombination mediator RecO N-terminal" evidence="8">
    <location>
        <begin position="1"/>
        <end position="70"/>
    </location>
</feature>
<evidence type="ECO:0000313" key="10">
    <source>
        <dbReference type="Proteomes" id="UP000230821"/>
    </source>
</evidence>
<dbReference type="EMBL" id="PDSK01000049">
    <property type="protein sequence ID" value="PIE35270.1"/>
    <property type="molecule type" value="Genomic_DNA"/>
</dbReference>
<dbReference type="SUPFAM" id="SSF50249">
    <property type="entry name" value="Nucleic acid-binding proteins"/>
    <property type="match status" value="1"/>
</dbReference>
<dbReference type="Proteomes" id="UP000230821">
    <property type="component" value="Unassembled WGS sequence"/>
</dbReference>
<evidence type="ECO:0000256" key="3">
    <source>
        <dbReference type="ARBA" id="ARBA00022763"/>
    </source>
</evidence>
<dbReference type="InterPro" id="IPR037278">
    <property type="entry name" value="ARFGAP/RecO"/>
</dbReference>
<dbReference type="InterPro" id="IPR012340">
    <property type="entry name" value="NA-bd_OB-fold"/>
</dbReference>
<organism evidence="9 10">
    <name type="scientific">candidate division KSB3 bacterium</name>
    <dbReference type="NCBI Taxonomy" id="2044937"/>
    <lineage>
        <taxon>Bacteria</taxon>
        <taxon>candidate division KSB3</taxon>
    </lineage>
</organism>